<protein>
    <submittedName>
        <fullName evidence="2">Helix-turn-helix transcriptional regulator</fullName>
    </submittedName>
</protein>
<reference evidence="2 3" key="1">
    <citation type="submission" date="2020-02" db="EMBL/GenBank/DDBJ databases">
        <title>Thermophilic hydrogen producing bacteria, Caloranaerobacter azorensis.</title>
        <authorList>
            <person name="Baek K."/>
        </authorList>
    </citation>
    <scope>NUCLEOTIDE SEQUENCE [LARGE SCALE GENOMIC DNA]</scope>
    <source>
        <strain evidence="2 3">T3-1</strain>
    </source>
</reference>
<dbReference type="InterPro" id="IPR001387">
    <property type="entry name" value="Cro/C1-type_HTH"/>
</dbReference>
<dbReference type="KEGG" id="cazo:G3A45_05745"/>
<dbReference type="SUPFAM" id="SSF47413">
    <property type="entry name" value="lambda repressor-like DNA-binding domains"/>
    <property type="match status" value="1"/>
</dbReference>
<feature type="domain" description="HTH cro/C1-type" evidence="1">
    <location>
        <begin position="5"/>
        <end position="47"/>
    </location>
</feature>
<dbReference type="Proteomes" id="UP000464452">
    <property type="component" value="Chromosome"/>
</dbReference>
<gene>
    <name evidence="2" type="ORF">G3A45_05745</name>
</gene>
<dbReference type="Gene3D" id="1.10.260.40">
    <property type="entry name" value="lambda repressor-like DNA-binding domains"/>
    <property type="match status" value="1"/>
</dbReference>
<evidence type="ECO:0000259" key="1">
    <source>
        <dbReference type="PROSITE" id="PS50943"/>
    </source>
</evidence>
<dbReference type="Pfam" id="PF01381">
    <property type="entry name" value="HTH_3"/>
    <property type="match status" value="1"/>
</dbReference>
<evidence type="ECO:0000313" key="3">
    <source>
        <dbReference type="Proteomes" id="UP000464452"/>
    </source>
</evidence>
<sequence>MSTPEFAKRLNISTGLVNNIENGRHDVFKLELLLKISKELNVSLGELLQSNYIDIRNLSIQEKLKKY</sequence>
<dbReference type="PROSITE" id="PS50943">
    <property type="entry name" value="HTH_CROC1"/>
    <property type="match status" value="1"/>
</dbReference>
<accession>A0A6P1YFT6</accession>
<dbReference type="AlphaFoldDB" id="A0A6P1YFT6"/>
<evidence type="ECO:0000313" key="2">
    <source>
        <dbReference type="EMBL" id="QIB28170.1"/>
    </source>
</evidence>
<name>A0A6P1YFT6_9FIRM</name>
<dbReference type="GO" id="GO:0003677">
    <property type="term" value="F:DNA binding"/>
    <property type="evidence" value="ECO:0007669"/>
    <property type="project" value="InterPro"/>
</dbReference>
<dbReference type="InterPro" id="IPR010982">
    <property type="entry name" value="Lambda_DNA-bd_dom_sf"/>
</dbReference>
<dbReference type="CDD" id="cd00093">
    <property type="entry name" value="HTH_XRE"/>
    <property type="match status" value="1"/>
</dbReference>
<dbReference type="EMBL" id="CP048617">
    <property type="protein sequence ID" value="QIB28170.1"/>
    <property type="molecule type" value="Genomic_DNA"/>
</dbReference>
<organism evidence="2 3">
    <name type="scientific">Caloranaerobacter azorensis</name>
    <dbReference type="NCBI Taxonomy" id="116090"/>
    <lineage>
        <taxon>Bacteria</taxon>
        <taxon>Bacillati</taxon>
        <taxon>Bacillota</taxon>
        <taxon>Tissierellia</taxon>
        <taxon>Tissierellales</taxon>
        <taxon>Thermohalobacteraceae</taxon>
        <taxon>Caloranaerobacter</taxon>
    </lineage>
</organism>
<proteinExistence type="predicted"/>
<dbReference type="RefSeq" id="WP_163236193.1">
    <property type="nucleotide sequence ID" value="NZ_CP048617.1"/>
</dbReference>